<evidence type="ECO:0000313" key="1">
    <source>
        <dbReference type="EMBL" id="KAI3745412.1"/>
    </source>
</evidence>
<gene>
    <name evidence="1" type="ORF">L1987_58524</name>
</gene>
<accession>A0ACB9DFV0</accession>
<protein>
    <submittedName>
        <fullName evidence="1">Uncharacterized protein</fullName>
    </submittedName>
</protein>
<dbReference type="Proteomes" id="UP001056120">
    <property type="component" value="Linkage Group LG19"/>
</dbReference>
<organism evidence="1 2">
    <name type="scientific">Smallanthus sonchifolius</name>
    <dbReference type="NCBI Taxonomy" id="185202"/>
    <lineage>
        <taxon>Eukaryota</taxon>
        <taxon>Viridiplantae</taxon>
        <taxon>Streptophyta</taxon>
        <taxon>Embryophyta</taxon>
        <taxon>Tracheophyta</taxon>
        <taxon>Spermatophyta</taxon>
        <taxon>Magnoliopsida</taxon>
        <taxon>eudicotyledons</taxon>
        <taxon>Gunneridae</taxon>
        <taxon>Pentapetalae</taxon>
        <taxon>asterids</taxon>
        <taxon>campanulids</taxon>
        <taxon>Asterales</taxon>
        <taxon>Asteraceae</taxon>
        <taxon>Asteroideae</taxon>
        <taxon>Heliantheae alliance</taxon>
        <taxon>Millerieae</taxon>
        <taxon>Smallanthus</taxon>
    </lineage>
</organism>
<evidence type="ECO:0000313" key="2">
    <source>
        <dbReference type="Proteomes" id="UP001056120"/>
    </source>
</evidence>
<proteinExistence type="predicted"/>
<dbReference type="EMBL" id="CM042036">
    <property type="protein sequence ID" value="KAI3745412.1"/>
    <property type="molecule type" value="Genomic_DNA"/>
</dbReference>
<keyword evidence="2" id="KW-1185">Reference proteome</keyword>
<reference evidence="2" key="1">
    <citation type="journal article" date="2022" name="Mol. Ecol. Resour.">
        <title>The genomes of chicory, endive, great burdock and yacon provide insights into Asteraceae palaeo-polyploidization history and plant inulin production.</title>
        <authorList>
            <person name="Fan W."/>
            <person name="Wang S."/>
            <person name="Wang H."/>
            <person name="Wang A."/>
            <person name="Jiang F."/>
            <person name="Liu H."/>
            <person name="Zhao H."/>
            <person name="Xu D."/>
            <person name="Zhang Y."/>
        </authorList>
    </citation>
    <scope>NUCLEOTIDE SEQUENCE [LARGE SCALE GENOMIC DNA]</scope>
    <source>
        <strain evidence="2">cv. Yunnan</strain>
    </source>
</reference>
<name>A0ACB9DFV0_9ASTR</name>
<sequence>MQILRNAIVDIQQESHHLISSQNQIFEPQFEISRSSKGKRVLVVAENLWIAYHAFALDLVTYYPNKILLIGYWSS</sequence>
<comment type="caution">
    <text evidence="1">The sequence shown here is derived from an EMBL/GenBank/DDBJ whole genome shotgun (WGS) entry which is preliminary data.</text>
</comment>
<reference evidence="1 2" key="2">
    <citation type="journal article" date="2022" name="Mol. Ecol. Resour.">
        <title>The genomes of chicory, endive, great burdock and yacon provide insights into Asteraceae paleo-polyploidization history and plant inulin production.</title>
        <authorList>
            <person name="Fan W."/>
            <person name="Wang S."/>
            <person name="Wang H."/>
            <person name="Wang A."/>
            <person name="Jiang F."/>
            <person name="Liu H."/>
            <person name="Zhao H."/>
            <person name="Xu D."/>
            <person name="Zhang Y."/>
        </authorList>
    </citation>
    <scope>NUCLEOTIDE SEQUENCE [LARGE SCALE GENOMIC DNA]</scope>
    <source>
        <strain evidence="2">cv. Yunnan</strain>
        <tissue evidence="1">Leaves</tissue>
    </source>
</reference>